<reference evidence="1 2" key="1">
    <citation type="journal article" date="2010" name="PLoS ONE">
        <title>The complete genome sequence of the pathogenic intestinal spirochete Brachyspira pilosicoli and comparison with other Brachyspira genomes.</title>
        <authorList>
            <person name="Wanchanthuek P."/>
            <person name="Bellgard M.I."/>
            <person name="La T."/>
            <person name="Ryan K."/>
            <person name="Moolhuijzen P."/>
            <person name="Chapman B."/>
            <person name="Black M."/>
            <person name="Schibeci D."/>
            <person name="Hunter A."/>
            <person name="Barrero R."/>
            <person name="Phillips N.D."/>
            <person name="Hampson D.J."/>
        </authorList>
    </citation>
    <scope>NUCLEOTIDE SEQUENCE [LARGE SCALE GENOMIC DNA]</scope>
    <source>
        <strain evidence="2">ATCC BAA-1826 / 95/1000</strain>
    </source>
</reference>
<keyword evidence="2" id="KW-1185">Reference proteome</keyword>
<organism evidence="1 2">
    <name type="scientific">Brachyspira pilosicoli (strain ATCC BAA-1826 / 95/1000)</name>
    <dbReference type="NCBI Taxonomy" id="759914"/>
    <lineage>
        <taxon>Bacteria</taxon>
        <taxon>Pseudomonadati</taxon>
        <taxon>Spirochaetota</taxon>
        <taxon>Spirochaetia</taxon>
        <taxon>Brachyspirales</taxon>
        <taxon>Brachyspiraceae</taxon>
        <taxon>Brachyspira</taxon>
    </lineage>
</organism>
<sequence length="76" mass="8762">MYINNDNKNNIEEKYIIVDSIVIIFMYRGSTVISEEYRFGISEKSITISNTLNAIVSITKKEKFVITQNSIVKIIL</sequence>
<dbReference type="STRING" id="759914.BP951000_1555"/>
<dbReference type="AlphaFoldDB" id="D8IEG5"/>
<dbReference type="InParanoid" id="D8IEG5"/>
<dbReference type="EMBL" id="CP002025">
    <property type="protein sequence ID" value="ADK31538.1"/>
    <property type="molecule type" value="Genomic_DNA"/>
</dbReference>
<dbReference type="Proteomes" id="UP000000332">
    <property type="component" value="Chromosome"/>
</dbReference>
<proteinExistence type="predicted"/>
<evidence type="ECO:0000313" key="2">
    <source>
        <dbReference type="Proteomes" id="UP000000332"/>
    </source>
</evidence>
<dbReference type="KEGG" id="bpo:BP951000_1555"/>
<accession>D8IEG5</accession>
<protein>
    <submittedName>
        <fullName evidence="1">Uncharacterized protein</fullName>
    </submittedName>
</protein>
<dbReference type="HOGENOM" id="CLU_2647420_0_0_12"/>
<name>D8IEG5_BRAP9</name>
<evidence type="ECO:0000313" key="1">
    <source>
        <dbReference type="EMBL" id="ADK31538.1"/>
    </source>
</evidence>
<gene>
    <name evidence="1" type="ordered locus">BP951000_1555</name>
</gene>